<organism evidence="1 2">
    <name type="scientific">Cordylochernes scorpioides</name>
    <dbReference type="NCBI Taxonomy" id="51811"/>
    <lineage>
        <taxon>Eukaryota</taxon>
        <taxon>Metazoa</taxon>
        <taxon>Ecdysozoa</taxon>
        <taxon>Arthropoda</taxon>
        <taxon>Chelicerata</taxon>
        <taxon>Arachnida</taxon>
        <taxon>Pseudoscorpiones</taxon>
        <taxon>Cheliferoidea</taxon>
        <taxon>Chernetidae</taxon>
        <taxon>Cordylochernes</taxon>
    </lineage>
</organism>
<name>A0ABY6L8H7_9ARAC</name>
<sequence>MQHLITGPSTKIDDGRQKIEARLASLESSKETTYETISVNSNKILDLERRLEASGMKQRKSNLIFYGLEGSENETPEESHRRKLLISKRRESITKGIVSKLRDNRLRGVNYYVSNVIIPSSYWQVEIEEEDKSRQLSQHDKGLYKFNAMPFSLCNASVTPLSKSEFNYSTTRKECWQWFSQYPNHCYIFMVNILDGGMTDHHALCWLKT</sequence>
<dbReference type="EMBL" id="CP092875">
    <property type="protein sequence ID" value="UYV75750.1"/>
    <property type="molecule type" value="Genomic_DNA"/>
</dbReference>
<protein>
    <submittedName>
        <fullName evidence="1">K02A2.6-like</fullName>
    </submittedName>
</protein>
<evidence type="ECO:0000313" key="1">
    <source>
        <dbReference type="EMBL" id="UYV75750.1"/>
    </source>
</evidence>
<evidence type="ECO:0000313" key="2">
    <source>
        <dbReference type="Proteomes" id="UP001235939"/>
    </source>
</evidence>
<keyword evidence="2" id="KW-1185">Reference proteome</keyword>
<dbReference type="Proteomes" id="UP001235939">
    <property type="component" value="Chromosome 13"/>
</dbReference>
<reference evidence="1 2" key="1">
    <citation type="submission" date="2022-01" db="EMBL/GenBank/DDBJ databases">
        <title>A chromosomal length assembly of Cordylochernes scorpioides.</title>
        <authorList>
            <person name="Zeh D."/>
            <person name="Zeh J."/>
        </authorList>
    </citation>
    <scope>NUCLEOTIDE SEQUENCE [LARGE SCALE GENOMIC DNA]</scope>
    <source>
        <strain evidence="1">IN4F17</strain>
        <tissue evidence="1">Whole Body</tissue>
    </source>
</reference>
<dbReference type="Gene3D" id="3.10.10.10">
    <property type="entry name" value="HIV Type 1 Reverse Transcriptase, subunit A, domain 1"/>
    <property type="match status" value="1"/>
</dbReference>
<proteinExistence type="predicted"/>
<gene>
    <name evidence="1" type="ORF">LAZ67_13001209</name>
</gene>
<accession>A0ABY6L8H7</accession>